<evidence type="ECO:0000313" key="1">
    <source>
        <dbReference type="EMBL" id="CCD45211.1"/>
    </source>
</evidence>
<gene>
    <name evidence="1" type="ORF">BofuT4_uP009280.1</name>
</gene>
<dbReference type="Proteomes" id="UP000008177">
    <property type="component" value="Unplaced contigs"/>
</dbReference>
<reference evidence="2" key="1">
    <citation type="journal article" date="2011" name="PLoS Genet.">
        <title>Genomic analysis of the necrotrophic fungal pathogens Sclerotinia sclerotiorum and Botrytis cinerea.</title>
        <authorList>
            <person name="Amselem J."/>
            <person name="Cuomo C.A."/>
            <person name="van Kan J.A."/>
            <person name="Viaud M."/>
            <person name="Benito E.P."/>
            <person name="Couloux A."/>
            <person name="Coutinho P.M."/>
            <person name="de Vries R.P."/>
            <person name="Dyer P.S."/>
            <person name="Fillinger S."/>
            <person name="Fournier E."/>
            <person name="Gout L."/>
            <person name="Hahn M."/>
            <person name="Kohn L."/>
            <person name="Lapalu N."/>
            <person name="Plummer K.M."/>
            <person name="Pradier J.M."/>
            <person name="Quevillon E."/>
            <person name="Sharon A."/>
            <person name="Simon A."/>
            <person name="ten Have A."/>
            <person name="Tudzynski B."/>
            <person name="Tudzynski P."/>
            <person name="Wincker P."/>
            <person name="Andrew M."/>
            <person name="Anthouard V."/>
            <person name="Beever R.E."/>
            <person name="Beffa R."/>
            <person name="Benoit I."/>
            <person name="Bouzid O."/>
            <person name="Brault B."/>
            <person name="Chen Z."/>
            <person name="Choquer M."/>
            <person name="Collemare J."/>
            <person name="Cotton P."/>
            <person name="Danchin E.G."/>
            <person name="Da Silva C."/>
            <person name="Gautier A."/>
            <person name="Giraud C."/>
            <person name="Giraud T."/>
            <person name="Gonzalez C."/>
            <person name="Grossetete S."/>
            <person name="Guldener U."/>
            <person name="Henrissat B."/>
            <person name="Howlett B.J."/>
            <person name="Kodira C."/>
            <person name="Kretschmer M."/>
            <person name="Lappartient A."/>
            <person name="Leroch M."/>
            <person name="Levis C."/>
            <person name="Mauceli E."/>
            <person name="Neuveglise C."/>
            <person name="Oeser B."/>
            <person name="Pearson M."/>
            <person name="Poulain J."/>
            <person name="Poussereau N."/>
            <person name="Quesneville H."/>
            <person name="Rascle C."/>
            <person name="Schumacher J."/>
            <person name="Segurens B."/>
            <person name="Sexton A."/>
            <person name="Silva E."/>
            <person name="Sirven C."/>
            <person name="Soanes D.M."/>
            <person name="Talbot N.J."/>
            <person name="Templeton M."/>
            <person name="Yandava C."/>
            <person name="Yarden O."/>
            <person name="Zeng Q."/>
            <person name="Rollins J.A."/>
            <person name="Lebrun M.H."/>
            <person name="Dickman M."/>
        </authorList>
    </citation>
    <scope>NUCLEOTIDE SEQUENCE [LARGE SCALE GENOMIC DNA]</scope>
    <source>
        <strain evidence="2">T4</strain>
    </source>
</reference>
<proteinExistence type="predicted"/>
<name>G2XXD3_BOTF4</name>
<sequence>MAEYLKPWLMWLKIPSVTERHKNDSDFNHVIIDIIINSEVLLVPKRSNPKTVEKEAIRNQNQDKDSLPSRRFASCYLI</sequence>
<protein>
    <submittedName>
        <fullName evidence="1">Uncharacterized protein</fullName>
    </submittedName>
</protein>
<dbReference type="AlphaFoldDB" id="G2XXD3"/>
<accession>G2XXD3</accession>
<organism evidence="1 2">
    <name type="scientific">Botryotinia fuckeliana (strain T4)</name>
    <name type="common">Noble rot fungus</name>
    <name type="synonym">Botrytis cinerea</name>
    <dbReference type="NCBI Taxonomy" id="999810"/>
    <lineage>
        <taxon>Eukaryota</taxon>
        <taxon>Fungi</taxon>
        <taxon>Dikarya</taxon>
        <taxon>Ascomycota</taxon>
        <taxon>Pezizomycotina</taxon>
        <taxon>Leotiomycetes</taxon>
        <taxon>Helotiales</taxon>
        <taxon>Sclerotiniaceae</taxon>
        <taxon>Botrytis</taxon>
    </lineage>
</organism>
<dbReference type="HOGENOM" id="CLU_2621734_0_0_1"/>
<evidence type="ECO:0000313" key="2">
    <source>
        <dbReference type="Proteomes" id="UP000008177"/>
    </source>
</evidence>
<dbReference type="InParanoid" id="G2XXD3"/>
<dbReference type="EMBL" id="FQ790275">
    <property type="protein sequence ID" value="CCD45211.1"/>
    <property type="molecule type" value="Genomic_DNA"/>
</dbReference>